<organism evidence="2 3">
    <name type="scientific">Agrocybe chaxingu</name>
    <dbReference type="NCBI Taxonomy" id="84603"/>
    <lineage>
        <taxon>Eukaryota</taxon>
        <taxon>Fungi</taxon>
        <taxon>Dikarya</taxon>
        <taxon>Basidiomycota</taxon>
        <taxon>Agaricomycotina</taxon>
        <taxon>Agaricomycetes</taxon>
        <taxon>Agaricomycetidae</taxon>
        <taxon>Agaricales</taxon>
        <taxon>Agaricineae</taxon>
        <taxon>Strophariaceae</taxon>
        <taxon>Agrocybe</taxon>
    </lineage>
</organism>
<proteinExistence type="predicted"/>
<gene>
    <name evidence="2" type="ORF">NLJ89_g9306</name>
</gene>
<reference evidence="2" key="1">
    <citation type="submission" date="2022-07" db="EMBL/GenBank/DDBJ databases">
        <title>Genome Sequence of Agrocybe chaxingu.</title>
        <authorList>
            <person name="Buettner E."/>
        </authorList>
    </citation>
    <scope>NUCLEOTIDE SEQUENCE</scope>
    <source>
        <strain evidence="2">MP-N11</strain>
    </source>
</reference>
<dbReference type="InterPro" id="IPR011333">
    <property type="entry name" value="SKP1/BTB/POZ_sf"/>
</dbReference>
<dbReference type="Proteomes" id="UP001148786">
    <property type="component" value="Unassembled WGS sequence"/>
</dbReference>
<dbReference type="Gene3D" id="3.30.710.10">
    <property type="entry name" value="Potassium Channel Kv1.1, Chain A"/>
    <property type="match status" value="1"/>
</dbReference>
<keyword evidence="3" id="KW-1185">Reference proteome</keyword>
<dbReference type="InterPro" id="IPR000210">
    <property type="entry name" value="BTB/POZ_dom"/>
</dbReference>
<evidence type="ECO:0000313" key="3">
    <source>
        <dbReference type="Proteomes" id="UP001148786"/>
    </source>
</evidence>
<protein>
    <recommendedName>
        <fullName evidence="1">BTB domain-containing protein</fullName>
    </recommendedName>
</protein>
<dbReference type="EMBL" id="JANKHO010001424">
    <property type="protein sequence ID" value="KAJ3501510.1"/>
    <property type="molecule type" value="Genomic_DNA"/>
</dbReference>
<sequence length="172" mass="19634">MEVVQNRRISIGRREDIVRGEPWFKDGNIVLVTHDEPTAFRLHRGVLERHSEIFKDMLGLPQTEESDTLHFEGCQVVMMHDQPQELSNLVMALYDGPKFANAKIDDFFYLSGILRLANKYFIGRPSKTPHSTHFETVILLNIARPSAVQFNVPAPSPGCLKLYSSVLREKVN</sequence>
<feature type="domain" description="BTB" evidence="1">
    <location>
        <begin position="27"/>
        <end position="96"/>
    </location>
</feature>
<dbReference type="Pfam" id="PF00651">
    <property type="entry name" value="BTB"/>
    <property type="match status" value="1"/>
</dbReference>
<dbReference type="OrthoDB" id="2879636at2759"/>
<dbReference type="PROSITE" id="PS50097">
    <property type="entry name" value="BTB"/>
    <property type="match status" value="1"/>
</dbReference>
<comment type="caution">
    <text evidence="2">The sequence shown here is derived from an EMBL/GenBank/DDBJ whole genome shotgun (WGS) entry which is preliminary data.</text>
</comment>
<evidence type="ECO:0000259" key="1">
    <source>
        <dbReference type="PROSITE" id="PS50097"/>
    </source>
</evidence>
<name>A0A9W8K0U3_9AGAR</name>
<evidence type="ECO:0000313" key="2">
    <source>
        <dbReference type="EMBL" id="KAJ3501510.1"/>
    </source>
</evidence>
<dbReference type="AlphaFoldDB" id="A0A9W8K0U3"/>
<accession>A0A9W8K0U3</accession>